<keyword evidence="4 7" id="KW-0808">Transferase</keyword>
<dbReference type="EMBL" id="BMHV01000024">
    <property type="protein sequence ID" value="GGF72248.1"/>
    <property type="molecule type" value="Genomic_DNA"/>
</dbReference>
<keyword evidence="3 7" id="KW-0032">Aminotransferase</keyword>
<dbReference type="CDD" id="cd00609">
    <property type="entry name" value="AAT_like"/>
    <property type="match status" value="1"/>
</dbReference>
<reference evidence="9" key="2">
    <citation type="submission" date="2020-09" db="EMBL/GenBank/DDBJ databases">
        <authorList>
            <person name="Sun Q."/>
            <person name="Zhou Y."/>
        </authorList>
    </citation>
    <scope>NUCLEOTIDE SEQUENCE</scope>
    <source>
        <strain evidence="9">CGMCC 1.15254</strain>
    </source>
</reference>
<organism evidence="9 10">
    <name type="scientific">Terasakiella brassicae</name>
    <dbReference type="NCBI Taxonomy" id="1634917"/>
    <lineage>
        <taxon>Bacteria</taxon>
        <taxon>Pseudomonadati</taxon>
        <taxon>Pseudomonadota</taxon>
        <taxon>Alphaproteobacteria</taxon>
        <taxon>Rhodospirillales</taxon>
        <taxon>Terasakiellaceae</taxon>
        <taxon>Terasakiella</taxon>
    </lineage>
</organism>
<comment type="similarity">
    <text evidence="2 7">Belongs to the class-I pyridoxal-phosphate-dependent aminotransferase family.</text>
</comment>
<dbReference type="Gene3D" id="3.40.640.10">
    <property type="entry name" value="Type I PLP-dependent aspartate aminotransferase-like (Major domain)"/>
    <property type="match status" value="1"/>
</dbReference>
<comment type="catalytic activity">
    <reaction evidence="6">
        <text>L-aspartate + 2-oxoglutarate = oxaloacetate + L-glutamate</text>
        <dbReference type="Rhea" id="RHEA:21824"/>
        <dbReference type="ChEBI" id="CHEBI:16452"/>
        <dbReference type="ChEBI" id="CHEBI:16810"/>
        <dbReference type="ChEBI" id="CHEBI:29985"/>
        <dbReference type="ChEBI" id="CHEBI:29991"/>
        <dbReference type="EC" id="2.6.1.1"/>
    </reaction>
</comment>
<dbReference type="Proteomes" id="UP000632498">
    <property type="component" value="Unassembled WGS sequence"/>
</dbReference>
<protein>
    <recommendedName>
        <fullName evidence="7">Aminotransferase</fullName>
        <ecNumber evidence="7">2.6.1.-</ecNumber>
    </recommendedName>
</protein>
<dbReference type="InterPro" id="IPR050596">
    <property type="entry name" value="AspAT/PAT-like"/>
</dbReference>
<evidence type="ECO:0000256" key="1">
    <source>
        <dbReference type="ARBA" id="ARBA00001933"/>
    </source>
</evidence>
<dbReference type="InterPro" id="IPR004838">
    <property type="entry name" value="NHTrfase_class1_PyrdxlP-BS"/>
</dbReference>
<keyword evidence="10" id="KW-1185">Reference proteome</keyword>
<comment type="caution">
    <text evidence="9">The sequence shown here is derived from an EMBL/GenBank/DDBJ whole genome shotgun (WGS) entry which is preliminary data.</text>
</comment>
<dbReference type="Pfam" id="PF00155">
    <property type="entry name" value="Aminotran_1_2"/>
    <property type="match status" value="1"/>
</dbReference>
<gene>
    <name evidence="9" type="ORF">GCM10011332_27770</name>
</gene>
<evidence type="ECO:0000256" key="7">
    <source>
        <dbReference type="RuleBase" id="RU000481"/>
    </source>
</evidence>
<evidence type="ECO:0000256" key="4">
    <source>
        <dbReference type="ARBA" id="ARBA00022679"/>
    </source>
</evidence>
<evidence type="ECO:0000313" key="10">
    <source>
        <dbReference type="Proteomes" id="UP000632498"/>
    </source>
</evidence>
<dbReference type="PANTHER" id="PTHR46383">
    <property type="entry name" value="ASPARTATE AMINOTRANSFERASE"/>
    <property type="match status" value="1"/>
</dbReference>
<dbReference type="GO" id="GO:0006520">
    <property type="term" value="P:amino acid metabolic process"/>
    <property type="evidence" value="ECO:0007669"/>
    <property type="project" value="InterPro"/>
</dbReference>
<dbReference type="SUPFAM" id="SSF53383">
    <property type="entry name" value="PLP-dependent transferases"/>
    <property type="match status" value="1"/>
</dbReference>
<dbReference type="InterPro" id="IPR015424">
    <property type="entry name" value="PyrdxlP-dep_Trfase"/>
</dbReference>
<name>A0A917C5X6_9PROT</name>
<evidence type="ECO:0000313" key="9">
    <source>
        <dbReference type="EMBL" id="GGF72248.1"/>
    </source>
</evidence>
<dbReference type="PROSITE" id="PS00105">
    <property type="entry name" value="AA_TRANSFER_CLASS_1"/>
    <property type="match status" value="1"/>
</dbReference>
<sequence>MALKISKRGSVAPFIVMDVMRAANEREAQGGDVIHLEVGQPSTSAPRGVLEATQKALMSDKVGYTEALGIPTLRERIAQYYKEYYGVSLDARRVVVTTGSSTGFLLAFLSAFEQGDKVGLTAPGYPAYRNILKALGFEAIEIPVGPDTHFQPTPQMLDELGVELDGLIVASPGNPTGSMLSREDLQGLCRYCDAKGIRFISDEIYHGITYDHRADTAIEFSEDVILINSFSKYFSMTGWRLGWMVVPDKMVRAIECLAQNLFISAPTLSQFGGVAAFDCRAELDANVAHYARNREMLLNELPLAGFDKLAPSDGAFYIYADVAHLTNDAQEFCKTILAKTGVATTPGVDFDGARGNHFMRFSYAGSFEHMVEAAKRLKVFLK</sequence>
<comment type="cofactor">
    <cofactor evidence="1 7">
        <name>pyridoxal 5'-phosphate</name>
        <dbReference type="ChEBI" id="CHEBI:597326"/>
    </cofactor>
</comment>
<accession>A0A917C5X6</accession>
<keyword evidence="5" id="KW-0663">Pyridoxal phosphate</keyword>
<evidence type="ECO:0000259" key="8">
    <source>
        <dbReference type="Pfam" id="PF00155"/>
    </source>
</evidence>
<dbReference type="PANTHER" id="PTHR46383:SF2">
    <property type="entry name" value="AMINOTRANSFERASE"/>
    <property type="match status" value="1"/>
</dbReference>
<dbReference type="InterPro" id="IPR015421">
    <property type="entry name" value="PyrdxlP-dep_Trfase_major"/>
</dbReference>
<dbReference type="RefSeq" id="WP_188666319.1">
    <property type="nucleotide sequence ID" value="NZ_BMHV01000024.1"/>
</dbReference>
<evidence type="ECO:0000256" key="2">
    <source>
        <dbReference type="ARBA" id="ARBA00007441"/>
    </source>
</evidence>
<proteinExistence type="inferred from homology"/>
<evidence type="ECO:0000256" key="6">
    <source>
        <dbReference type="ARBA" id="ARBA00049185"/>
    </source>
</evidence>
<dbReference type="GO" id="GO:0030170">
    <property type="term" value="F:pyridoxal phosphate binding"/>
    <property type="evidence" value="ECO:0007669"/>
    <property type="project" value="InterPro"/>
</dbReference>
<feature type="domain" description="Aminotransferase class I/classII large" evidence="8">
    <location>
        <begin position="32"/>
        <end position="376"/>
    </location>
</feature>
<dbReference type="EC" id="2.6.1.-" evidence="7"/>
<dbReference type="AlphaFoldDB" id="A0A917C5X6"/>
<evidence type="ECO:0000256" key="5">
    <source>
        <dbReference type="ARBA" id="ARBA00022898"/>
    </source>
</evidence>
<dbReference type="GO" id="GO:0004069">
    <property type="term" value="F:L-aspartate:2-oxoglutarate aminotransferase activity"/>
    <property type="evidence" value="ECO:0007669"/>
    <property type="project" value="UniProtKB-EC"/>
</dbReference>
<evidence type="ECO:0000256" key="3">
    <source>
        <dbReference type="ARBA" id="ARBA00022576"/>
    </source>
</evidence>
<dbReference type="InterPro" id="IPR004839">
    <property type="entry name" value="Aminotransferase_I/II_large"/>
</dbReference>
<reference evidence="9" key="1">
    <citation type="journal article" date="2014" name="Int. J. Syst. Evol. Microbiol.">
        <title>Complete genome sequence of Corynebacterium casei LMG S-19264T (=DSM 44701T), isolated from a smear-ripened cheese.</title>
        <authorList>
            <consortium name="US DOE Joint Genome Institute (JGI-PGF)"/>
            <person name="Walter F."/>
            <person name="Albersmeier A."/>
            <person name="Kalinowski J."/>
            <person name="Ruckert C."/>
        </authorList>
    </citation>
    <scope>NUCLEOTIDE SEQUENCE</scope>
    <source>
        <strain evidence="9">CGMCC 1.15254</strain>
    </source>
</reference>